<evidence type="ECO:0000256" key="4">
    <source>
        <dbReference type="ARBA" id="ARBA00023239"/>
    </source>
</evidence>
<dbReference type="InterPro" id="IPR003754">
    <property type="entry name" value="4pyrrol_synth_uPrphyn_synth"/>
</dbReference>
<dbReference type="GO" id="GO:0006780">
    <property type="term" value="P:uroporphyrinogen III biosynthetic process"/>
    <property type="evidence" value="ECO:0007669"/>
    <property type="project" value="UniProtKB-UniRule"/>
</dbReference>
<name>A0A4D6Y8V4_9GAMM</name>
<feature type="domain" description="Tetrapyrrole biosynthesis uroporphyrinogen III synthase" evidence="10">
    <location>
        <begin position="2"/>
        <end position="135"/>
    </location>
</feature>
<dbReference type="Proteomes" id="UP000298585">
    <property type="component" value="Chromosome"/>
</dbReference>
<accession>A0A4D6Y8V4</accession>
<dbReference type="InterPro" id="IPR036108">
    <property type="entry name" value="4pyrrol_syn_uPrphyn_synt_sf"/>
</dbReference>
<dbReference type="OrthoDB" id="9787650at2"/>
<dbReference type="PANTHER" id="PTHR38042">
    <property type="entry name" value="UROPORPHYRINOGEN-III SYNTHASE, CHLOROPLASTIC"/>
    <property type="match status" value="1"/>
</dbReference>
<reference evidence="11 12" key="2">
    <citation type="submission" date="2019-05" db="EMBL/GenBank/DDBJ databases">
        <title>Genome evolution of the obligate endosymbiont Buchnera aphidicola.</title>
        <authorList>
            <person name="Moran N.A."/>
        </authorList>
    </citation>
    <scope>NUCLEOTIDE SEQUENCE [LARGE SCALE GENOMIC DNA]</scope>
    <source>
        <strain evidence="11 12">Sav</strain>
    </source>
</reference>
<dbReference type="GO" id="GO:0004852">
    <property type="term" value="F:uroporphyrinogen-III synthase activity"/>
    <property type="evidence" value="ECO:0007669"/>
    <property type="project" value="UniProtKB-UniRule"/>
</dbReference>
<reference evidence="11 12" key="1">
    <citation type="submission" date="2018-12" db="EMBL/GenBank/DDBJ databases">
        <authorList>
            <person name="Chong R.A."/>
        </authorList>
    </citation>
    <scope>NUCLEOTIDE SEQUENCE [LARGE SCALE GENOMIC DNA]</scope>
    <source>
        <strain evidence="11 12">Sav</strain>
    </source>
</reference>
<dbReference type="UniPathway" id="UPA00251">
    <property type="reaction ID" value="UER00320"/>
</dbReference>
<protein>
    <recommendedName>
        <fullName evidence="7 9">Uroporphyrinogen-III synthase</fullName>
        <ecNumber evidence="3 9">4.2.1.75</ecNumber>
    </recommendedName>
</protein>
<comment type="pathway">
    <text evidence="1 9">Porphyrin-containing compound metabolism; protoporphyrin-IX biosynthesis; coproporphyrinogen-III from 5-aminolevulinate: step 3/4.</text>
</comment>
<comment type="function">
    <text evidence="6 9">Catalyzes cyclization of the linear tetrapyrrole, hydroxymethylbilane, to the macrocyclic uroporphyrinogen III.</text>
</comment>
<dbReference type="SUPFAM" id="SSF69618">
    <property type="entry name" value="HemD-like"/>
    <property type="match status" value="1"/>
</dbReference>
<evidence type="ECO:0000256" key="6">
    <source>
        <dbReference type="ARBA" id="ARBA00037589"/>
    </source>
</evidence>
<evidence type="ECO:0000256" key="9">
    <source>
        <dbReference type="RuleBase" id="RU366031"/>
    </source>
</evidence>
<keyword evidence="4 9" id="KW-0456">Lyase</keyword>
<evidence type="ECO:0000259" key="10">
    <source>
        <dbReference type="Pfam" id="PF02602"/>
    </source>
</evidence>
<evidence type="ECO:0000313" key="12">
    <source>
        <dbReference type="Proteomes" id="UP000298585"/>
    </source>
</evidence>
<dbReference type="GO" id="GO:0006782">
    <property type="term" value="P:protoporphyrinogen IX biosynthetic process"/>
    <property type="evidence" value="ECO:0007669"/>
    <property type="project" value="UniProtKB-UniRule"/>
</dbReference>
<dbReference type="InterPro" id="IPR039793">
    <property type="entry name" value="UROS/Hem4"/>
</dbReference>
<evidence type="ECO:0000256" key="8">
    <source>
        <dbReference type="ARBA" id="ARBA00048617"/>
    </source>
</evidence>
<comment type="similarity">
    <text evidence="2 9">Belongs to the uroporphyrinogen-III synthase family.</text>
</comment>
<evidence type="ECO:0000256" key="5">
    <source>
        <dbReference type="ARBA" id="ARBA00023244"/>
    </source>
</evidence>
<dbReference type="AlphaFoldDB" id="A0A4D6Y8V4"/>
<evidence type="ECO:0000256" key="2">
    <source>
        <dbReference type="ARBA" id="ARBA00008133"/>
    </source>
</evidence>
<dbReference type="Gene3D" id="3.40.50.10090">
    <property type="match status" value="1"/>
</dbReference>
<evidence type="ECO:0000313" key="11">
    <source>
        <dbReference type="EMBL" id="QCI25769.1"/>
    </source>
</evidence>
<gene>
    <name evidence="11" type="ORF">D9V77_02965</name>
</gene>
<evidence type="ECO:0000256" key="7">
    <source>
        <dbReference type="ARBA" id="ARBA00040167"/>
    </source>
</evidence>
<evidence type="ECO:0000256" key="3">
    <source>
        <dbReference type="ARBA" id="ARBA00013109"/>
    </source>
</evidence>
<dbReference type="EC" id="4.2.1.75" evidence="3 9"/>
<comment type="catalytic activity">
    <reaction evidence="8 9">
        <text>hydroxymethylbilane = uroporphyrinogen III + H2O</text>
        <dbReference type="Rhea" id="RHEA:18965"/>
        <dbReference type="ChEBI" id="CHEBI:15377"/>
        <dbReference type="ChEBI" id="CHEBI:57308"/>
        <dbReference type="ChEBI" id="CHEBI:57845"/>
        <dbReference type="EC" id="4.2.1.75"/>
    </reaction>
</comment>
<dbReference type="PANTHER" id="PTHR38042:SF1">
    <property type="entry name" value="UROPORPHYRINOGEN-III SYNTHASE, CHLOROPLASTIC"/>
    <property type="match status" value="1"/>
</dbReference>
<dbReference type="Pfam" id="PF02602">
    <property type="entry name" value="HEM4"/>
    <property type="match status" value="1"/>
</dbReference>
<evidence type="ECO:0000256" key="1">
    <source>
        <dbReference type="ARBA" id="ARBA00004772"/>
    </source>
</evidence>
<proteinExistence type="inferred from homology"/>
<sequence length="150" mass="17807">MFFPTKKENSEELLKILYKDKIKNSRITLLQGENGRKLIEKKLKKEGFKVCLIECYKRVLKIFDANIEIKKWYSYKINTLVVASGESLYQLKNIVHKNNQKRWLFKCKIFVVGQRLSIIAKKLGWKNIIISKYANNKYFLSVIKKENIKS</sequence>
<keyword evidence="5 9" id="KW-0627">Porphyrin biosynthesis</keyword>
<dbReference type="EMBL" id="CP034855">
    <property type="protein sequence ID" value="QCI25769.1"/>
    <property type="molecule type" value="Genomic_DNA"/>
</dbReference>
<organism evidence="11 12">
    <name type="scientific">Buchnera aphidicola</name>
    <name type="common">Sitobion avenae</name>
    <dbReference type="NCBI Taxonomy" id="571428"/>
    <lineage>
        <taxon>Bacteria</taxon>
        <taxon>Pseudomonadati</taxon>
        <taxon>Pseudomonadota</taxon>
        <taxon>Gammaproteobacteria</taxon>
        <taxon>Enterobacterales</taxon>
        <taxon>Erwiniaceae</taxon>
        <taxon>Buchnera</taxon>
    </lineage>
</organism>